<keyword evidence="1" id="KW-1133">Transmembrane helix</keyword>
<feature type="transmembrane region" description="Helical" evidence="1">
    <location>
        <begin position="70"/>
        <end position="87"/>
    </location>
</feature>
<dbReference type="AlphaFoldDB" id="A0A1F7YVG0"/>
<gene>
    <name evidence="2" type="ORF">A2803_01830</name>
</gene>
<proteinExistence type="predicted"/>
<evidence type="ECO:0000256" key="1">
    <source>
        <dbReference type="SAM" id="Phobius"/>
    </source>
</evidence>
<accession>A0A1F7YVG0</accession>
<feature type="transmembrane region" description="Helical" evidence="1">
    <location>
        <begin position="183"/>
        <end position="200"/>
    </location>
</feature>
<feature type="transmembrane region" description="Helical" evidence="1">
    <location>
        <begin position="117"/>
        <end position="135"/>
    </location>
</feature>
<reference evidence="2 3" key="1">
    <citation type="journal article" date="2016" name="Nat. Commun.">
        <title>Thousands of microbial genomes shed light on interconnected biogeochemical processes in an aquifer system.</title>
        <authorList>
            <person name="Anantharaman K."/>
            <person name="Brown C.T."/>
            <person name="Hug L.A."/>
            <person name="Sharon I."/>
            <person name="Castelle C.J."/>
            <person name="Probst A.J."/>
            <person name="Thomas B.C."/>
            <person name="Singh A."/>
            <person name="Wilkins M.J."/>
            <person name="Karaoz U."/>
            <person name="Brodie E.L."/>
            <person name="Williams K.H."/>
            <person name="Hubbard S.S."/>
            <person name="Banfield J.F."/>
        </authorList>
    </citation>
    <scope>NUCLEOTIDE SEQUENCE [LARGE SCALE GENOMIC DNA]</scope>
</reference>
<dbReference type="EMBL" id="MGGP01000029">
    <property type="protein sequence ID" value="OGM31194.1"/>
    <property type="molecule type" value="Genomic_DNA"/>
</dbReference>
<protein>
    <submittedName>
        <fullName evidence="2">Uncharacterized protein</fullName>
    </submittedName>
</protein>
<name>A0A1F7YVG0_9BACT</name>
<feature type="transmembrane region" description="Helical" evidence="1">
    <location>
        <begin position="147"/>
        <end position="171"/>
    </location>
</feature>
<feature type="transmembrane region" description="Helical" evidence="1">
    <location>
        <begin position="6"/>
        <end position="22"/>
    </location>
</feature>
<dbReference type="Proteomes" id="UP000178870">
    <property type="component" value="Unassembled WGS sequence"/>
</dbReference>
<keyword evidence="1" id="KW-0812">Transmembrane</keyword>
<sequence length="203" mass="22577">MSILTAVLSGVIGGSLFLFVFWKRLREDYSSSLIFSSGAYFIFMASIFSWLSQLLSRFAVENSILEPAGLWFWGSILGFIVAFALSVKKLRLRWVETLEAAILGGAFWLLVVYGANLALSGFAVVALLLILFYFLEKNYKRFSWYKSGRVGFSGLLAASVFFTIRAIASFVTTEFSTIGRIELVPSAVVAFLLLFSLYNLSEG</sequence>
<feature type="transmembrane region" description="Helical" evidence="1">
    <location>
        <begin position="29"/>
        <end position="50"/>
    </location>
</feature>
<evidence type="ECO:0000313" key="3">
    <source>
        <dbReference type="Proteomes" id="UP000178870"/>
    </source>
</evidence>
<comment type="caution">
    <text evidence="2">The sequence shown here is derived from an EMBL/GenBank/DDBJ whole genome shotgun (WGS) entry which is preliminary data.</text>
</comment>
<evidence type="ECO:0000313" key="2">
    <source>
        <dbReference type="EMBL" id="OGM31194.1"/>
    </source>
</evidence>
<organism evidence="2 3">
    <name type="scientific">Candidatus Woesebacteria bacterium RIFCSPHIGHO2_01_FULL_44_21</name>
    <dbReference type="NCBI Taxonomy" id="1802503"/>
    <lineage>
        <taxon>Bacteria</taxon>
        <taxon>Candidatus Woeseibacteriota</taxon>
    </lineage>
</organism>
<keyword evidence="1" id="KW-0472">Membrane</keyword>